<evidence type="ECO:0000256" key="3">
    <source>
        <dbReference type="PIRSR" id="PIRSR601559-52"/>
    </source>
</evidence>
<keyword evidence="6" id="KW-1185">Reference proteome</keyword>
<dbReference type="EMBL" id="RBVX01000023">
    <property type="protein sequence ID" value="RSL31516.1"/>
    <property type="molecule type" value="Genomic_DNA"/>
</dbReference>
<comment type="caution">
    <text evidence="5">The sequence shown here is derived from an EMBL/GenBank/DDBJ whole genome shotgun (WGS) entry which is preliminary data.</text>
</comment>
<feature type="binding site" evidence="3">
    <location>
        <position position="197"/>
    </location>
    <ligand>
        <name>a divalent metal cation</name>
        <dbReference type="ChEBI" id="CHEBI:60240"/>
        <label>2</label>
    </ligand>
</feature>
<dbReference type="Proteomes" id="UP000275076">
    <property type="component" value="Unassembled WGS sequence"/>
</dbReference>
<gene>
    <name evidence="5" type="ORF">D7Z54_19955</name>
</gene>
<keyword evidence="2" id="KW-0378">Hydrolase</keyword>
<evidence type="ECO:0000256" key="2">
    <source>
        <dbReference type="ARBA" id="ARBA00022801"/>
    </source>
</evidence>
<evidence type="ECO:0000256" key="4">
    <source>
        <dbReference type="PROSITE-ProRule" id="PRU00679"/>
    </source>
</evidence>
<dbReference type="AlphaFoldDB" id="A0A3R9QIL1"/>
<comment type="cofactor">
    <cofactor evidence="3">
        <name>a divalent metal cation</name>
        <dbReference type="ChEBI" id="CHEBI:60240"/>
    </cofactor>
    <text evidence="3">Binds 2 divalent metal cations per subunit.</text>
</comment>
<dbReference type="Pfam" id="PF02126">
    <property type="entry name" value="PTE"/>
    <property type="match status" value="1"/>
</dbReference>
<feature type="binding site" evidence="3">
    <location>
        <position position="23"/>
    </location>
    <ligand>
        <name>a divalent metal cation</name>
        <dbReference type="ChEBI" id="CHEBI:60240"/>
        <label>1</label>
    </ligand>
</feature>
<dbReference type="PANTHER" id="PTHR10819:SF3">
    <property type="entry name" value="PHOSPHOTRIESTERASE-RELATED PROTEIN"/>
    <property type="match status" value="1"/>
</dbReference>
<dbReference type="GO" id="GO:0016787">
    <property type="term" value="F:hydrolase activity"/>
    <property type="evidence" value="ECO:0007669"/>
    <property type="project" value="UniProtKB-KW"/>
</dbReference>
<protein>
    <submittedName>
        <fullName evidence="5">Phosphotriesterase</fullName>
    </submittedName>
</protein>
<accession>A0A3R9QIL1</accession>
<dbReference type="PANTHER" id="PTHR10819">
    <property type="entry name" value="PHOSPHOTRIESTERASE-RELATED"/>
    <property type="match status" value="1"/>
</dbReference>
<dbReference type="Gene3D" id="3.20.20.140">
    <property type="entry name" value="Metal-dependent hydrolases"/>
    <property type="match status" value="1"/>
</dbReference>
<dbReference type="PIRSF" id="PIRSF016839">
    <property type="entry name" value="PhP"/>
    <property type="match status" value="1"/>
</dbReference>
<dbReference type="GO" id="GO:0008270">
    <property type="term" value="F:zinc ion binding"/>
    <property type="evidence" value="ECO:0007669"/>
    <property type="project" value="InterPro"/>
</dbReference>
<feature type="binding site" evidence="3">
    <location>
        <position position="25"/>
    </location>
    <ligand>
        <name>a divalent metal cation</name>
        <dbReference type="ChEBI" id="CHEBI:60240"/>
        <label>1</label>
    </ligand>
</feature>
<name>A0A3R9QIL1_9BACI</name>
<feature type="binding site" evidence="3">
    <location>
        <position position="169"/>
    </location>
    <ligand>
        <name>a divalent metal cation</name>
        <dbReference type="ChEBI" id="CHEBI:60240"/>
        <label>2</label>
    </ligand>
</feature>
<proteinExistence type="inferred from homology"/>
<sequence length="304" mass="34232">MMKKIRTVQGDMAPDQLGQTMIHEHVILDLSHIRQDNDPVLSDDDMIENEMARLVQAGCGGIVEVTNRGMGRDAWSLYQVSVKNDLPIVAATGYYKEDYYPPEVFEKSEEEITELFVQELTEGIDGTSIRPGIISEIGSSLREITEAEKKVFRAALQAQHATGAPLSTHCELGTMGSAQVELMNEMDADFSKISLGHQDLNGSREEYEYLLASGAYIQFDTIGKNSYRTNEDRIEDLLFLLGKGWASQLMLSTDVTKKSYLKVNGGFGYEYLFTEFIPELQNRGVSDKEIHTMMVENPRRFLTF</sequence>
<comment type="similarity">
    <text evidence="4">Belongs to the metallo-dependent hydrolases superfamily. Phosphotriesterase family.</text>
</comment>
<keyword evidence="1 3" id="KW-0479">Metal-binding</keyword>
<feature type="binding site" evidence="3">
    <location>
        <position position="136"/>
    </location>
    <ligand>
        <name>a divalent metal cation</name>
        <dbReference type="ChEBI" id="CHEBI:60240"/>
        <label>2</label>
    </ligand>
</feature>
<reference evidence="5 6" key="1">
    <citation type="submission" date="2018-10" db="EMBL/GenBank/DDBJ databases">
        <title>Draft genome sequence of Bacillus salarius IM0101, isolated from a hypersaline soil in Inner Mongolia, China.</title>
        <authorList>
            <person name="Yamprayoonswat W."/>
            <person name="Boonvisut S."/>
            <person name="Jumpathong W."/>
            <person name="Sittihan S."/>
            <person name="Ruangsuj P."/>
            <person name="Wanthongcharoen S."/>
            <person name="Thongpramul N."/>
            <person name="Pimmason S."/>
            <person name="Yu B."/>
            <person name="Yasawong M."/>
        </authorList>
    </citation>
    <scope>NUCLEOTIDE SEQUENCE [LARGE SCALE GENOMIC DNA]</scope>
    <source>
        <strain evidence="5 6">IM0101</strain>
    </source>
</reference>
<feature type="binding site" evidence="3">
    <location>
        <position position="254"/>
    </location>
    <ligand>
        <name>a divalent metal cation</name>
        <dbReference type="ChEBI" id="CHEBI:60240"/>
        <label>1</label>
    </ligand>
</feature>
<comment type="caution">
    <text evidence="4">Lacks conserved residue(s) required for the propagation of feature annotation.</text>
</comment>
<organism evidence="5 6">
    <name type="scientific">Salibacterium salarium</name>
    <dbReference type="NCBI Taxonomy" id="284579"/>
    <lineage>
        <taxon>Bacteria</taxon>
        <taxon>Bacillati</taxon>
        <taxon>Bacillota</taxon>
        <taxon>Bacilli</taxon>
        <taxon>Bacillales</taxon>
        <taxon>Bacillaceae</taxon>
    </lineage>
</organism>
<dbReference type="InterPro" id="IPR001559">
    <property type="entry name" value="Phosphotriesterase"/>
</dbReference>
<dbReference type="InterPro" id="IPR032466">
    <property type="entry name" value="Metal_Hydrolase"/>
</dbReference>
<dbReference type="SUPFAM" id="SSF51556">
    <property type="entry name" value="Metallo-dependent hydrolases"/>
    <property type="match status" value="1"/>
</dbReference>
<feature type="binding site" evidence="3">
    <location>
        <position position="136"/>
    </location>
    <ligand>
        <name>a divalent metal cation</name>
        <dbReference type="ChEBI" id="CHEBI:60240"/>
        <label>1</label>
    </ligand>
</feature>
<dbReference type="OrthoDB" id="105927at2"/>
<evidence type="ECO:0000256" key="1">
    <source>
        <dbReference type="ARBA" id="ARBA00022723"/>
    </source>
</evidence>
<dbReference type="PROSITE" id="PS51347">
    <property type="entry name" value="PHOSPHOTRIESTERASE_2"/>
    <property type="match status" value="1"/>
</dbReference>
<evidence type="ECO:0000313" key="5">
    <source>
        <dbReference type="EMBL" id="RSL31516.1"/>
    </source>
</evidence>
<evidence type="ECO:0000313" key="6">
    <source>
        <dbReference type="Proteomes" id="UP000275076"/>
    </source>
</evidence>